<dbReference type="OrthoDB" id="187738at2759"/>
<dbReference type="GO" id="GO:0005829">
    <property type="term" value="C:cytosol"/>
    <property type="evidence" value="ECO:0007669"/>
    <property type="project" value="TreeGrafter"/>
</dbReference>
<gene>
    <name evidence="19" type="ORF">L211DRAFT_785984</name>
</gene>
<comment type="pathway">
    <text evidence="1">Carbohydrate metabolism; galactose metabolism.</text>
</comment>
<dbReference type="InParanoid" id="A0A3N4LLV8"/>
<dbReference type="FunCoup" id="A0A3N4LLV8">
    <property type="interactions" value="1020"/>
</dbReference>
<dbReference type="GO" id="GO:0006012">
    <property type="term" value="P:galactose metabolic process"/>
    <property type="evidence" value="ECO:0007669"/>
    <property type="project" value="UniProtKB-UniPathway"/>
</dbReference>
<keyword evidence="9" id="KW-0756">Sterol biosynthesis</keyword>
<evidence type="ECO:0000256" key="15">
    <source>
        <dbReference type="ARBA" id="ARBA00049538"/>
    </source>
</evidence>
<dbReference type="Gene3D" id="1.20.1440.340">
    <property type="match status" value="1"/>
</dbReference>
<comment type="similarity">
    <text evidence="2">Belongs to the GHMP kinase family. GalK subfamily.</text>
</comment>
<evidence type="ECO:0000256" key="4">
    <source>
        <dbReference type="ARBA" id="ARBA00019487"/>
    </source>
</evidence>
<organism evidence="19 20">
    <name type="scientific">Terfezia boudieri ATCC MYA-4762</name>
    <dbReference type="NCBI Taxonomy" id="1051890"/>
    <lineage>
        <taxon>Eukaryota</taxon>
        <taxon>Fungi</taxon>
        <taxon>Dikarya</taxon>
        <taxon>Ascomycota</taxon>
        <taxon>Pezizomycotina</taxon>
        <taxon>Pezizomycetes</taxon>
        <taxon>Pezizales</taxon>
        <taxon>Pezizaceae</taxon>
        <taxon>Terfezia</taxon>
    </lineage>
</organism>
<dbReference type="Gene3D" id="3.30.230.10">
    <property type="match status" value="1"/>
</dbReference>
<evidence type="ECO:0000256" key="13">
    <source>
        <dbReference type="ARBA" id="ARBA00023277"/>
    </source>
</evidence>
<keyword evidence="9" id="KW-0444">Lipid biosynthesis</keyword>
<evidence type="ECO:0000256" key="6">
    <source>
        <dbReference type="ARBA" id="ARBA00022741"/>
    </source>
</evidence>
<dbReference type="EMBL" id="ML121544">
    <property type="protein sequence ID" value="RPB23790.1"/>
    <property type="molecule type" value="Genomic_DNA"/>
</dbReference>
<dbReference type="SUPFAM" id="SSF55060">
    <property type="entry name" value="GHMP Kinase, C-terminal domain"/>
    <property type="match status" value="1"/>
</dbReference>
<accession>A0A3N4LLV8</accession>
<feature type="domain" description="GHMP kinase C-terminal" evidence="17">
    <location>
        <begin position="403"/>
        <end position="475"/>
    </location>
</feature>
<evidence type="ECO:0000313" key="20">
    <source>
        <dbReference type="Proteomes" id="UP000267821"/>
    </source>
</evidence>
<dbReference type="Gene3D" id="3.30.70.3170">
    <property type="match status" value="1"/>
</dbReference>
<evidence type="ECO:0000256" key="2">
    <source>
        <dbReference type="ARBA" id="ARBA00006566"/>
    </source>
</evidence>
<evidence type="ECO:0000256" key="5">
    <source>
        <dbReference type="ARBA" id="ARBA00022679"/>
    </source>
</evidence>
<reference evidence="19 20" key="1">
    <citation type="journal article" date="2018" name="Nat. Ecol. Evol.">
        <title>Pezizomycetes genomes reveal the molecular basis of ectomycorrhizal truffle lifestyle.</title>
        <authorList>
            <person name="Murat C."/>
            <person name="Payen T."/>
            <person name="Noel B."/>
            <person name="Kuo A."/>
            <person name="Morin E."/>
            <person name="Chen J."/>
            <person name="Kohler A."/>
            <person name="Krizsan K."/>
            <person name="Balestrini R."/>
            <person name="Da Silva C."/>
            <person name="Montanini B."/>
            <person name="Hainaut M."/>
            <person name="Levati E."/>
            <person name="Barry K.W."/>
            <person name="Belfiori B."/>
            <person name="Cichocki N."/>
            <person name="Clum A."/>
            <person name="Dockter R.B."/>
            <person name="Fauchery L."/>
            <person name="Guy J."/>
            <person name="Iotti M."/>
            <person name="Le Tacon F."/>
            <person name="Lindquist E.A."/>
            <person name="Lipzen A."/>
            <person name="Malagnac F."/>
            <person name="Mello A."/>
            <person name="Molinier V."/>
            <person name="Miyauchi S."/>
            <person name="Poulain J."/>
            <person name="Riccioni C."/>
            <person name="Rubini A."/>
            <person name="Sitrit Y."/>
            <person name="Splivallo R."/>
            <person name="Traeger S."/>
            <person name="Wang M."/>
            <person name="Zifcakova L."/>
            <person name="Wipf D."/>
            <person name="Zambonelli A."/>
            <person name="Paolocci F."/>
            <person name="Nowrousian M."/>
            <person name="Ottonello S."/>
            <person name="Baldrian P."/>
            <person name="Spatafora J.W."/>
            <person name="Henrissat B."/>
            <person name="Nagy L.G."/>
            <person name="Aury J.M."/>
            <person name="Wincker P."/>
            <person name="Grigoriev I.V."/>
            <person name="Bonfante P."/>
            <person name="Martin F.M."/>
        </authorList>
    </citation>
    <scope>NUCLEOTIDE SEQUENCE [LARGE SCALE GENOMIC DNA]</scope>
    <source>
        <strain evidence="19 20">ATCC MYA-4762</strain>
    </source>
</reference>
<evidence type="ECO:0000256" key="7">
    <source>
        <dbReference type="ARBA" id="ARBA00022777"/>
    </source>
</evidence>
<dbReference type="GO" id="GO:0004335">
    <property type="term" value="F:galactokinase activity"/>
    <property type="evidence" value="ECO:0007669"/>
    <property type="project" value="UniProtKB-EC"/>
</dbReference>
<evidence type="ECO:0000256" key="8">
    <source>
        <dbReference type="ARBA" id="ARBA00022840"/>
    </source>
</evidence>
<dbReference type="Proteomes" id="UP000267821">
    <property type="component" value="Unassembled WGS sequence"/>
</dbReference>
<dbReference type="PIRSF" id="PIRSF000530">
    <property type="entry name" value="Galactokinase"/>
    <property type="match status" value="1"/>
</dbReference>
<dbReference type="InterPro" id="IPR006203">
    <property type="entry name" value="GHMP_knse_ATP-bd_CS"/>
</dbReference>
<dbReference type="InterPro" id="IPR036554">
    <property type="entry name" value="GHMP_kinase_C_sf"/>
</dbReference>
<sequence length="507" mass="55818">MAEPVPLVSSPNEVYPEAARAAQAQRWEHLESKFLELYGRKADFISRSPGRVNIIGEHIDYMLYEVLPMAVTVDVLLAVSVSNFSIPTVRITNVNSKFGPRTFELPPTRVLEIDSSEHEWSNYFKAGLRGAIELLRKKGLAAGNNPVGMDILVDGTVPSGAGLSSSAALVCASALASLVANGEEKVDKKELVNLAVVSERYVGVNSGGMDQSASVLGLEGNALYIKFKPSLDAKPVSFPKSNPELTFVIAKSFVQADKHTTGPVNYNLRVVECTLAATVLAKKHELTLPEDNGPLGSTLRGFQDTYFAKQGGTTDHEEQLQKCIDIVKQDLSKDEGYTIEEITKILGISIEELTQKYMTRFPIRAERFQLRNRALHVFTESLRVFKFMHFLDNAPTEVSREFLQKIGNLMNESQTSCRDLFDCSCPELDVLCDVARAHGSYGSRLTGAGWGGCSIHLLGEDKVDEIRRAWKTEYYDKYKPGLSEDQLGNAIVVSKPGSGAVLYKVLE</sequence>
<protein>
    <recommendedName>
        <fullName evidence="4">Galactokinase</fullName>
        <ecNumber evidence="3">2.7.1.6</ecNumber>
    </recommendedName>
    <alternativeName>
        <fullName evidence="14">Galactose kinase</fullName>
    </alternativeName>
</protein>
<dbReference type="InterPro" id="IPR019741">
    <property type="entry name" value="Galactokinase_CS"/>
</dbReference>
<evidence type="ECO:0000256" key="3">
    <source>
        <dbReference type="ARBA" id="ARBA00012315"/>
    </source>
</evidence>
<dbReference type="PRINTS" id="PR00959">
    <property type="entry name" value="MEVGALKINASE"/>
</dbReference>
<dbReference type="AlphaFoldDB" id="A0A3N4LLV8"/>
<keyword evidence="12" id="KW-0443">Lipid metabolism</keyword>
<comment type="catalytic activity">
    <reaction evidence="15">
        <text>alpha-D-galactose + ATP = alpha-D-galactose 1-phosphate + ADP + H(+)</text>
        <dbReference type="Rhea" id="RHEA:13553"/>
        <dbReference type="ChEBI" id="CHEBI:15378"/>
        <dbReference type="ChEBI" id="CHEBI:28061"/>
        <dbReference type="ChEBI" id="CHEBI:30616"/>
        <dbReference type="ChEBI" id="CHEBI:58336"/>
        <dbReference type="ChEBI" id="CHEBI:456216"/>
        <dbReference type="EC" id="2.7.1.6"/>
    </reaction>
    <physiologicalReaction direction="left-to-right" evidence="15">
        <dbReference type="Rhea" id="RHEA:13554"/>
    </physiologicalReaction>
</comment>
<evidence type="ECO:0000256" key="14">
    <source>
        <dbReference type="ARBA" id="ARBA00029590"/>
    </source>
</evidence>
<dbReference type="GO" id="GO:0016126">
    <property type="term" value="P:sterol biosynthetic process"/>
    <property type="evidence" value="ECO:0007669"/>
    <property type="project" value="UniProtKB-KW"/>
</dbReference>
<evidence type="ECO:0000256" key="1">
    <source>
        <dbReference type="ARBA" id="ARBA00004947"/>
    </source>
</evidence>
<dbReference type="InterPro" id="IPR020568">
    <property type="entry name" value="Ribosomal_Su5_D2-typ_SF"/>
</dbReference>
<dbReference type="FunFam" id="3.30.230.10:FF:000056">
    <property type="entry name" value="GAL1p Galactokinase"/>
    <property type="match status" value="1"/>
</dbReference>
<keyword evidence="11" id="KW-1207">Sterol metabolism</keyword>
<dbReference type="GO" id="GO:0000411">
    <property type="term" value="P:positive regulation of transcription by galactose"/>
    <property type="evidence" value="ECO:0007669"/>
    <property type="project" value="UniProtKB-ARBA"/>
</dbReference>
<dbReference type="Pfam" id="PF08544">
    <property type="entry name" value="GHMP_kinases_C"/>
    <property type="match status" value="1"/>
</dbReference>
<proteinExistence type="inferred from homology"/>
<evidence type="ECO:0000259" key="16">
    <source>
        <dbReference type="Pfam" id="PF00288"/>
    </source>
</evidence>
<dbReference type="InterPro" id="IPR019539">
    <property type="entry name" value="GalKase_N"/>
</dbReference>
<keyword evidence="12" id="KW-0753">Steroid metabolism</keyword>
<dbReference type="Pfam" id="PF10509">
    <property type="entry name" value="GalKase_gal_bdg"/>
    <property type="match status" value="1"/>
</dbReference>
<evidence type="ECO:0000313" key="19">
    <source>
        <dbReference type="EMBL" id="RPB23790.1"/>
    </source>
</evidence>
<keyword evidence="10" id="KW-0299">Galactose metabolism</keyword>
<keyword evidence="7 19" id="KW-0418">Kinase</keyword>
<keyword evidence="20" id="KW-1185">Reference proteome</keyword>
<dbReference type="PROSITE" id="PS00106">
    <property type="entry name" value="GALACTOKINASE"/>
    <property type="match status" value="1"/>
</dbReference>
<dbReference type="SUPFAM" id="SSF54211">
    <property type="entry name" value="Ribosomal protein S5 domain 2-like"/>
    <property type="match status" value="1"/>
</dbReference>
<evidence type="ECO:0000256" key="10">
    <source>
        <dbReference type="ARBA" id="ARBA00023144"/>
    </source>
</evidence>
<dbReference type="InterPro" id="IPR006204">
    <property type="entry name" value="GHMP_kinase_N_dom"/>
</dbReference>
<dbReference type="EC" id="2.7.1.6" evidence="3"/>
<dbReference type="NCBIfam" id="TIGR00131">
    <property type="entry name" value="gal_kin"/>
    <property type="match status" value="1"/>
</dbReference>
<keyword evidence="8" id="KW-0067">ATP-binding</keyword>
<keyword evidence="13" id="KW-0119">Carbohydrate metabolism</keyword>
<keyword evidence="9" id="KW-0752">Steroid biosynthesis</keyword>
<dbReference type="InterPro" id="IPR000705">
    <property type="entry name" value="Galactokinase"/>
</dbReference>
<dbReference type="PANTHER" id="PTHR10457">
    <property type="entry name" value="MEVALONATE KINASE/GALACTOKINASE"/>
    <property type="match status" value="1"/>
</dbReference>
<keyword evidence="5" id="KW-0808">Transferase</keyword>
<name>A0A3N4LLV8_9PEZI</name>
<dbReference type="Pfam" id="PF00288">
    <property type="entry name" value="GHMP_kinases_N"/>
    <property type="match status" value="1"/>
</dbReference>
<evidence type="ECO:0000256" key="12">
    <source>
        <dbReference type="ARBA" id="ARBA00023221"/>
    </source>
</evidence>
<evidence type="ECO:0000259" key="17">
    <source>
        <dbReference type="Pfam" id="PF08544"/>
    </source>
</evidence>
<feature type="domain" description="Galactokinase N-terminal" evidence="18">
    <location>
        <begin position="33"/>
        <end position="80"/>
    </location>
</feature>
<dbReference type="InterPro" id="IPR014721">
    <property type="entry name" value="Ribsml_uS5_D2-typ_fold_subgr"/>
</dbReference>
<dbReference type="PANTHER" id="PTHR10457:SF7">
    <property type="entry name" value="GALACTOKINASE-RELATED"/>
    <property type="match status" value="1"/>
</dbReference>
<evidence type="ECO:0000256" key="11">
    <source>
        <dbReference type="ARBA" id="ARBA00023166"/>
    </source>
</evidence>
<dbReference type="GO" id="GO:0005524">
    <property type="term" value="F:ATP binding"/>
    <property type="evidence" value="ECO:0007669"/>
    <property type="project" value="UniProtKB-KW"/>
</dbReference>
<dbReference type="PROSITE" id="PS00627">
    <property type="entry name" value="GHMP_KINASES_ATP"/>
    <property type="match status" value="1"/>
</dbReference>
<dbReference type="InterPro" id="IPR013750">
    <property type="entry name" value="GHMP_kinase_C_dom"/>
</dbReference>
<evidence type="ECO:0000256" key="9">
    <source>
        <dbReference type="ARBA" id="ARBA00023011"/>
    </source>
</evidence>
<dbReference type="InterPro" id="IPR006206">
    <property type="entry name" value="Mevalonate/galactokinase"/>
</dbReference>
<dbReference type="UniPathway" id="UPA00214"/>
<dbReference type="PRINTS" id="PR00473">
    <property type="entry name" value="GALCTOKINASE"/>
</dbReference>
<dbReference type="STRING" id="1051890.A0A3N4LLV8"/>
<keyword evidence="6" id="KW-0547">Nucleotide-binding</keyword>
<evidence type="ECO:0000259" key="18">
    <source>
        <dbReference type="Pfam" id="PF10509"/>
    </source>
</evidence>
<feature type="domain" description="GHMP kinase N-terminal" evidence="16">
    <location>
        <begin position="130"/>
        <end position="217"/>
    </location>
</feature>
<dbReference type="FunFam" id="1.20.1440.340:FF:000003">
    <property type="entry name" value="GAL1p Galactokinase"/>
    <property type="match status" value="1"/>
</dbReference>